<feature type="coiled-coil region" evidence="10">
    <location>
        <begin position="235"/>
        <end position="291"/>
    </location>
</feature>
<dbReference type="Proteomes" id="UP000076577">
    <property type="component" value="Unassembled WGS sequence"/>
</dbReference>
<name>A0A165VZF8_9HYPH</name>
<keyword evidence="4 9" id="KW-1003">Cell membrane</keyword>
<feature type="coiled-coil region" evidence="10">
    <location>
        <begin position="155"/>
        <end position="189"/>
    </location>
</feature>
<keyword evidence="6 9" id="KW-0812">Transmembrane</keyword>
<evidence type="ECO:0000256" key="9">
    <source>
        <dbReference type="RuleBase" id="RU365093"/>
    </source>
</evidence>
<evidence type="ECO:0000313" key="14">
    <source>
        <dbReference type="Proteomes" id="UP000076577"/>
    </source>
</evidence>
<keyword evidence="7 9" id="KW-1133">Transmembrane helix</keyword>
<keyword evidence="14" id="KW-1185">Reference proteome</keyword>
<dbReference type="InterPro" id="IPR010129">
    <property type="entry name" value="T1SS_HlyD"/>
</dbReference>
<evidence type="ECO:0000256" key="10">
    <source>
        <dbReference type="SAM" id="Coils"/>
    </source>
</evidence>
<dbReference type="OrthoDB" id="9810980at2"/>
<evidence type="ECO:0000256" key="1">
    <source>
        <dbReference type="ARBA" id="ARBA00004377"/>
    </source>
</evidence>
<feature type="transmembrane region" description="Helical" evidence="9">
    <location>
        <begin position="17"/>
        <end position="39"/>
    </location>
</feature>
<evidence type="ECO:0000259" key="11">
    <source>
        <dbReference type="Pfam" id="PF25994"/>
    </source>
</evidence>
<reference evidence="13 14" key="1">
    <citation type="journal article" date="2016" name="Front. Microbiol.">
        <title>Comparative Genomic Analysis Reveals a Diverse Repertoire of Genes Involved in Prokaryote-Eukaryote Interactions within the Pseudovibrio Genus.</title>
        <authorList>
            <person name="Romano S."/>
            <person name="Fernandez-Guerra A."/>
            <person name="Reen F.J."/>
            <person name="Glockner F.O."/>
            <person name="Crowley S.P."/>
            <person name="O'Sullivan O."/>
            <person name="Cotter P.D."/>
            <person name="Adams C."/>
            <person name="Dobson A.D."/>
            <person name="O'Gara F."/>
        </authorList>
    </citation>
    <scope>NUCLEOTIDE SEQUENCE [LARGE SCALE GENOMIC DNA]</scope>
    <source>
        <strain evidence="13 14">Ad2</strain>
    </source>
</reference>
<evidence type="ECO:0000256" key="3">
    <source>
        <dbReference type="ARBA" id="ARBA00022448"/>
    </source>
</evidence>
<evidence type="ECO:0000313" key="13">
    <source>
        <dbReference type="EMBL" id="KZL15696.1"/>
    </source>
</evidence>
<keyword evidence="10" id="KW-0175">Coiled coil</keyword>
<evidence type="ECO:0000259" key="12">
    <source>
        <dbReference type="Pfam" id="PF26002"/>
    </source>
</evidence>
<comment type="caution">
    <text evidence="13">The sequence shown here is derived from an EMBL/GenBank/DDBJ whole genome shotgun (WGS) entry which is preliminary data.</text>
</comment>
<organism evidence="13 14">
    <name type="scientific">Pseudovibrio axinellae</name>
    <dbReference type="NCBI Taxonomy" id="989403"/>
    <lineage>
        <taxon>Bacteria</taxon>
        <taxon>Pseudomonadati</taxon>
        <taxon>Pseudomonadota</taxon>
        <taxon>Alphaproteobacteria</taxon>
        <taxon>Hyphomicrobiales</taxon>
        <taxon>Stappiaceae</taxon>
        <taxon>Pseudovibrio</taxon>
    </lineage>
</organism>
<dbReference type="GO" id="GO:0005886">
    <property type="term" value="C:plasma membrane"/>
    <property type="evidence" value="ECO:0007669"/>
    <property type="project" value="UniProtKB-SubCell"/>
</dbReference>
<dbReference type="AlphaFoldDB" id="A0A165VZF8"/>
<comment type="subcellular location">
    <subcellularLocation>
        <location evidence="1 9">Cell inner membrane</location>
        <topology evidence="1 9">Single-pass membrane protein</topology>
    </subcellularLocation>
</comment>
<dbReference type="Pfam" id="PF25994">
    <property type="entry name" value="HH_AprE"/>
    <property type="match status" value="1"/>
</dbReference>
<dbReference type="PANTHER" id="PTHR30386">
    <property type="entry name" value="MEMBRANE FUSION SUBUNIT OF EMRAB-TOLC MULTIDRUG EFFLUX PUMP"/>
    <property type="match status" value="1"/>
</dbReference>
<evidence type="ECO:0000256" key="8">
    <source>
        <dbReference type="ARBA" id="ARBA00023136"/>
    </source>
</evidence>
<protein>
    <recommendedName>
        <fullName evidence="9">Membrane fusion protein (MFP) family protein</fullName>
    </recommendedName>
</protein>
<evidence type="ECO:0000256" key="6">
    <source>
        <dbReference type="ARBA" id="ARBA00022692"/>
    </source>
</evidence>
<dbReference type="PROSITE" id="PS00543">
    <property type="entry name" value="HLYD_FAMILY"/>
    <property type="match status" value="1"/>
</dbReference>
<dbReference type="Pfam" id="PF26002">
    <property type="entry name" value="Beta-barrel_AprE"/>
    <property type="match status" value="1"/>
</dbReference>
<feature type="domain" description="AprE-like beta-barrel" evidence="12">
    <location>
        <begin position="326"/>
        <end position="415"/>
    </location>
</feature>
<dbReference type="NCBIfam" id="TIGR01843">
    <property type="entry name" value="type_I_hlyD"/>
    <property type="match status" value="1"/>
</dbReference>
<accession>A0A165VZF8</accession>
<gene>
    <name evidence="13" type="primary">prsE_3</name>
    <name evidence="13" type="ORF">PsAD2_03559</name>
</gene>
<feature type="domain" description="AprE-like long alpha-helical hairpin" evidence="11">
    <location>
        <begin position="95"/>
        <end position="284"/>
    </location>
</feature>
<dbReference type="EMBL" id="LMCB01000066">
    <property type="protein sequence ID" value="KZL15696.1"/>
    <property type="molecule type" value="Genomic_DNA"/>
</dbReference>
<dbReference type="PANTHER" id="PTHR30386:SF17">
    <property type="entry name" value="ALKALINE PROTEASE SECRETION PROTEIN APRE"/>
    <property type="match status" value="1"/>
</dbReference>
<proteinExistence type="inferred from homology"/>
<evidence type="ECO:0000256" key="5">
    <source>
        <dbReference type="ARBA" id="ARBA00022519"/>
    </source>
</evidence>
<dbReference type="GO" id="GO:0009306">
    <property type="term" value="P:protein secretion"/>
    <property type="evidence" value="ECO:0007669"/>
    <property type="project" value="InterPro"/>
</dbReference>
<dbReference type="InterPro" id="IPR050739">
    <property type="entry name" value="MFP"/>
</dbReference>
<sequence>MYNHSESDKQIKGSIRFHLICAGLLVVILVGGVGLWGGLMEIRGAIIAPGTIVVETNTKNVQHMEGGIVRSIMVTDGDTVDAGDTLLRLDDTVTRANLAVVTKQLDNLYSQEARLVAERDGEEEILFPTRAADDAHSQVLNTIQEGQRRMMVAKTKNLRGRQDQMRAQIQQYRKQIDGLSQQRDAKEIEISLIDGELEDLNKLLAKRLVTESRVTALKREKTKLQGEYGDFIAQVAKTEEAIAERNIQIMQIEEDVLTKTLEQLQQVRAEVAQLEEKKIAAQDQLMRMEIKSPQSGTVHDLTIHTIGGVIAPGEVMMQVVPREDVLVIEAQVQPIDVDQLTPNQEATIRLPSFDQRTTPELTAQVKTISPDLLEDPKTGLSFYMAELTISEDQLDKLGGKNLVPGMPVEAFIQTENRTVISYIMKPMVDQIAHAMRE</sequence>
<evidence type="ECO:0000256" key="4">
    <source>
        <dbReference type="ARBA" id="ARBA00022475"/>
    </source>
</evidence>
<dbReference type="InterPro" id="IPR058982">
    <property type="entry name" value="Beta-barrel_AprE"/>
</dbReference>
<dbReference type="InterPro" id="IPR058781">
    <property type="entry name" value="HH_AprE-like"/>
</dbReference>
<dbReference type="PRINTS" id="PR01490">
    <property type="entry name" value="RTXTOXIND"/>
</dbReference>
<dbReference type="InterPro" id="IPR006144">
    <property type="entry name" value="Secretion_HlyD_CS"/>
</dbReference>
<comment type="similarity">
    <text evidence="2 9">Belongs to the membrane fusion protein (MFP) (TC 8.A.1) family.</text>
</comment>
<keyword evidence="3 9" id="KW-0813">Transport</keyword>
<evidence type="ECO:0000256" key="2">
    <source>
        <dbReference type="ARBA" id="ARBA00009477"/>
    </source>
</evidence>
<evidence type="ECO:0000256" key="7">
    <source>
        <dbReference type="ARBA" id="ARBA00022989"/>
    </source>
</evidence>
<keyword evidence="8 9" id="KW-0472">Membrane</keyword>
<dbReference type="Gene3D" id="2.40.50.100">
    <property type="match status" value="1"/>
</dbReference>
<keyword evidence="5 9" id="KW-0997">Cell inner membrane</keyword>
<dbReference type="RefSeq" id="WP_068008953.1">
    <property type="nucleotide sequence ID" value="NZ_FOFM01000035.1"/>
</dbReference>
<dbReference type="PATRIC" id="fig|989403.3.peg.3849"/>
<dbReference type="Gene3D" id="2.40.30.170">
    <property type="match status" value="1"/>
</dbReference>
<dbReference type="STRING" id="989403.SAMN05421798_1351"/>